<dbReference type="EMBL" id="JBFCZG010000003">
    <property type="protein sequence ID" value="KAL3424291.1"/>
    <property type="molecule type" value="Genomic_DNA"/>
</dbReference>
<proteinExistence type="predicted"/>
<protein>
    <recommendedName>
        <fullName evidence="2">Distal membrane-arm assembly complex protein 1-like domain-containing protein</fullName>
    </recommendedName>
</protein>
<dbReference type="Proteomes" id="UP001629113">
    <property type="component" value="Unassembled WGS sequence"/>
</dbReference>
<accession>A0ABR4PLR7</accession>
<evidence type="ECO:0000259" key="2">
    <source>
        <dbReference type="Pfam" id="PF15055"/>
    </source>
</evidence>
<sequence length="96" mass="10621">MVWNSTPTTKELQSQERLDVLLKQDKGDDCLPCRVTGATAFIGLGAYSYFSGHSQLKANQAKLLQNKSLFGMKSRQTGISMISFSLVGLGLYRLFN</sequence>
<dbReference type="InterPro" id="IPR028036">
    <property type="entry name" value="DMAC1-like_dom"/>
</dbReference>
<feature type="domain" description="Distal membrane-arm assembly complex protein 1-like" evidence="2">
    <location>
        <begin position="29"/>
        <end position="58"/>
    </location>
</feature>
<gene>
    <name evidence="3" type="ORF">PVAG01_03572</name>
</gene>
<evidence type="ECO:0000256" key="1">
    <source>
        <dbReference type="SAM" id="Phobius"/>
    </source>
</evidence>
<name>A0ABR4PLR7_9HELO</name>
<feature type="transmembrane region" description="Helical" evidence="1">
    <location>
        <begin position="77"/>
        <end position="95"/>
    </location>
</feature>
<comment type="caution">
    <text evidence="3">The sequence shown here is derived from an EMBL/GenBank/DDBJ whole genome shotgun (WGS) entry which is preliminary data.</text>
</comment>
<dbReference type="Pfam" id="PF15055">
    <property type="entry name" value="DMAC1_Dmo2"/>
    <property type="match status" value="1"/>
</dbReference>
<evidence type="ECO:0000313" key="4">
    <source>
        <dbReference type="Proteomes" id="UP001629113"/>
    </source>
</evidence>
<keyword evidence="4" id="KW-1185">Reference proteome</keyword>
<organism evidence="3 4">
    <name type="scientific">Phlyctema vagabunda</name>
    <dbReference type="NCBI Taxonomy" id="108571"/>
    <lineage>
        <taxon>Eukaryota</taxon>
        <taxon>Fungi</taxon>
        <taxon>Dikarya</taxon>
        <taxon>Ascomycota</taxon>
        <taxon>Pezizomycotina</taxon>
        <taxon>Leotiomycetes</taxon>
        <taxon>Helotiales</taxon>
        <taxon>Dermateaceae</taxon>
        <taxon>Phlyctema</taxon>
    </lineage>
</organism>
<keyword evidence="1" id="KW-0812">Transmembrane</keyword>
<dbReference type="PANTHER" id="PTHR28048">
    <property type="entry name" value="ACR195WP"/>
    <property type="match status" value="1"/>
</dbReference>
<dbReference type="InterPro" id="IPR053092">
    <property type="entry name" value="Mitochondrial_unc_protein"/>
</dbReference>
<dbReference type="PANTHER" id="PTHR28048:SF1">
    <property type="entry name" value="ACR195WP"/>
    <property type="match status" value="1"/>
</dbReference>
<reference evidence="3 4" key="1">
    <citation type="submission" date="2024-06" db="EMBL/GenBank/DDBJ databases">
        <title>Complete genome of Phlyctema vagabunda strain 19-DSS-EL-015.</title>
        <authorList>
            <person name="Fiorenzani C."/>
        </authorList>
    </citation>
    <scope>NUCLEOTIDE SEQUENCE [LARGE SCALE GENOMIC DNA]</scope>
    <source>
        <strain evidence="3 4">19-DSS-EL-015</strain>
    </source>
</reference>
<keyword evidence="1" id="KW-0472">Membrane</keyword>
<evidence type="ECO:0000313" key="3">
    <source>
        <dbReference type="EMBL" id="KAL3424291.1"/>
    </source>
</evidence>
<keyword evidence="1" id="KW-1133">Transmembrane helix</keyword>